<dbReference type="Proteomes" id="UP001266357">
    <property type="component" value="Unassembled WGS sequence"/>
</dbReference>
<sequence>MTQQLIPFISQLALTEQLLWLERLNTLISQSMAAQHDSYKSSINVVLADSLSTLEKSRCEIAIVANPDPTTLADFPQLVWVQSLWAGVERLIAEIPSPTFKIVRLIDPCLAQTMADAVVAWSYYLHRDMPRYLSQQRSQQWQQHTVALTSERTIGILGLGELGQASAAKLRLNGFNVLGWSRTKKSIDNLTCFSGADGLEQVCSESDIVVVLLPLTQQTLGLINQGLFSKMKPTAGLINFARGKIVHHDDLITALDENLLSHAVLDVFAQEPLPQDNILWQHPNITVLPHISAPTNRESACEIVKHNILEYCLTGKIPPSVDFHQGY</sequence>
<dbReference type="PANTHER" id="PTHR43333">
    <property type="entry name" value="2-HACID_DH_C DOMAIN-CONTAINING PROTEIN"/>
    <property type="match status" value="1"/>
</dbReference>
<dbReference type="Gene3D" id="3.40.50.720">
    <property type="entry name" value="NAD(P)-binding Rossmann-like Domain"/>
    <property type="match status" value="2"/>
</dbReference>
<protein>
    <submittedName>
        <fullName evidence="4">Glyoxylate/hydroxypyruvate reductase A</fullName>
    </submittedName>
</protein>
<keyword evidence="2" id="KW-0520">NAD</keyword>
<proteinExistence type="predicted"/>
<organism evidence="4 5">
    <name type="scientific">Thalassotalea castellviae</name>
    <dbReference type="NCBI Taxonomy" id="3075612"/>
    <lineage>
        <taxon>Bacteria</taxon>
        <taxon>Pseudomonadati</taxon>
        <taxon>Pseudomonadota</taxon>
        <taxon>Gammaproteobacteria</taxon>
        <taxon>Alteromonadales</taxon>
        <taxon>Colwelliaceae</taxon>
        <taxon>Thalassotalea</taxon>
    </lineage>
</organism>
<dbReference type="Pfam" id="PF02826">
    <property type="entry name" value="2-Hacid_dh_C"/>
    <property type="match status" value="1"/>
</dbReference>
<comment type="caution">
    <text evidence="4">The sequence shown here is derived from an EMBL/GenBank/DDBJ whole genome shotgun (WGS) entry which is preliminary data.</text>
</comment>
<evidence type="ECO:0000313" key="4">
    <source>
        <dbReference type="EMBL" id="MDT0602594.1"/>
    </source>
</evidence>
<keyword evidence="5" id="KW-1185">Reference proteome</keyword>
<evidence type="ECO:0000313" key="5">
    <source>
        <dbReference type="Proteomes" id="UP001266357"/>
    </source>
</evidence>
<dbReference type="CDD" id="cd12164">
    <property type="entry name" value="GDH_like_2"/>
    <property type="match status" value="1"/>
</dbReference>
<dbReference type="SUPFAM" id="SSF51735">
    <property type="entry name" value="NAD(P)-binding Rossmann-fold domains"/>
    <property type="match status" value="1"/>
</dbReference>
<dbReference type="EMBL" id="JAVRIF010000001">
    <property type="protein sequence ID" value="MDT0602594.1"/>
    <property type="molecule type" value="Genomic_DNA"/>
</dbReference>
<evidence type="ECO:0000259" key="3">
    <source>
        <dbReference type="Pfam" id="PF02826"/>
    </source>
</evidence>
<name>A0ABU2ZY17_9GAMM</name>
<dbReference type="SUPFAM" id="SSF52283">
    <property type="entry name" value="Formate/glycerate dehydrogenase catalytic domain-like"/>
    <property type="match status" value="1"/>
</dbReference>
<keyword evidence="1" id="KW-0560">Oxidoreductase</keyword>
<evidence type="ECO:0000256" key="1">
    <source>
        <dbReference type="ARBA" id="ARBA00023002"/>
    </source>
</evidence>
<accession>A0ABU2ZY17</accession>
<dbReference type="PANTHER" id="PTHR43333:SF1">
    <property type="entry name" value="D-ISOMER SPECIFIC 2-HYDROXYACID DEHYDROGENASE NAD-BINDING DOMAIN-CONTAINING PROTEIN"/>
    <property type="match status" value="1"/>
</dbReference>
<feature type="domain" description="D-isomer specific 2-hydroxyacid dehydrogenase NAD-binding" evidence="3">
    <location>
        <begin position="124"/>
        <end position="292"/>
    </location>
</feature>
<dbReference type="RefSeq" id="WP_311577123.1">
    <property type="nucleotide sequence ID" value="NZ_JAVRIF010000001.1"/>
</dbReference>
<gene>
    <name evidence="4" type="ORF">RM573_03210</name>
</gene>
<dbReference type="InterPro" id="IPR006140">
    <property type="entry name" value="D-isomer_DH_NAD-bd"/>
</dbReference>
<dbReference type="InterPro" id="IPR036291">
    <property type="entry name" value="NAD(P)-bd_dom_sf"/>
</dbReference>
<reference evidence="4 5" key="1">
    <citation type="submission" date="2023-09" db="EMBL/GenBank/DDBJ databases">
        <authorList>
            <person name="Rey-Velasco X."/>
        </authorList>
    </citation>
    <scope>NUCLEOTIDE SEQUENCE [LARGE SCALE GENOMIC DNA]</scope>
    <source>
        <strain evidence="4 5">W431</strain>
    </source>
</reference>
<evidence type="ECO:0000256" key="2">
    <source>
        <dbReference type="ARBA" id="ARBA00023027"/>
    </source>
</evidence>